<feature type="coiled-coil region" evidence="3">
    <location>
        <begin position="977"/>
        <end position="1053"/>
    </location>
</feature>
<feature type="region of interest" description="Disordered" evidence="4">
    <location>
        <begin position="581"/>
        <end position="603"/>
    </location>
</feature>
<reference evidence="6" key="3">
    <citation type="submission" date="2025-09" db="UniProtKB">
        <authorList>
            <consortium name="Ensembl"/>
        </authorList>
    </citation>
    <scope>IDENTIFICATION</scope>
</reference>
<dbReference type="InterPro" id="IPR021785">
    <property type="entry name" value="DUF3350"/>
</dbReference>
<dbReference type="FunFam" id="2.30.29.30:FF:000076">
    <property type="entry name" value="TBC1 domain family member 4 isoform X1"/>
    <property type="match status" value="1"/>
</dbReference>
<dbReference type="PROSITE" id="PS50086">
    <property type="entry name" value="TBC_RABGAP"/>
    <property type="match status" value="1"/>
</dbReference>
<dbReference type="GO" id="GO:0005096">
    <property type="term" value="F:GTPase activator activity"/>
    <property type="evidence" value="ECO:0007669"/>
    <property type="project" value="UniProtKB-KW"/>
</dbReference>
<dbReference type="Ensembl" id="ENSAOCT00000083323.1">
    <property type="protein sequence ID" value="ENSAOCP00000076177.1"/>
    <property type="gene ID" value="ENSAOCG00000016818.2"/>
</dbReference>
<feature type="domain" description="Rab-GAP TBC" evidence="5">
    <location>
        <begin position="703"/>
        <end position="897"/>
    </location>
</feature>
<dbReference type="SUPFAM" id="SSF47923">
    <property type="entry name" value="Ypt/Rab-GAP domain of gyp1p"/>
    <property type="match status" value="2"/>
</dbReference>
<dbReference type="SUPFAM" id="SSF50729">
    <property type="entry name" value="PH domain-like"/>
    <property type="match status" value="2"/>
</dbReference>
<dbReference type="FunFam" id="1.10.8.270:FF:000001">
    <property type="entry name" value="TBC1 domain family member 1"/>
    <property type="match status" value="1"/>
</dbReference>
<feature type="compositionally biased region" description="Pro residues" evidence="4">
    <location>
        <begin position="530"/>
        <end position="539"/>
    </location>
</feature>
<dbReference type="InterPro" id="IPR011993">
    <property type="entry name" value="PH-like_dom_sf"/>
</dbReference>
<reference evidence="6" key="2">
    <citation type="submission" date="2025-08" db="UniProtKB">
        <authorList>
            <consortium name="Ensembl"/>
        </authorList>
    </citation>
    <scope>IDENTIFICATION</scope>
</reference>
<sequence>MEIQEEKTERRFALSYIGWSSLDRRATLPMLPWLVAEIRRRSEKGDCGPVMQPREVQLVLCPPFVRCVPSSSNNSSVFIFEHKAQLISRFIHNSNDLTYFAYLLRGQPDNPEAEMSCHVFKAADPNQVPEVITSIRQVSKSALKEDAKPKQEGDEAFYNSQKFEVLYCGKVTVGHKKAPSTLIDDCIDKFRQHEIERKRLRLLNGQRGSTENAPRIFAVSGPGQGLTSSASQSSLRGAFPECILEDTGFEEPQEFRTRCSSLAGSLQRKPGEGVIMGPTRRRHASAPNHVQPSDADKNRTMLFQVGRFEVNLISPDSKTVVLEKNFKDISSCCQGIKQTDHFGFICRDQSEAGPSHYMCFVFQCASESLVDEVMLTLKQAFTTAAALQSNKTPIQLCEACPMHDLHKLCERIEGLYPPRAKLAIQKYLSQLTDNEQAEIFERVQKLKPGSDHEENELVILQLRQLCETKQKSHLHIGEAPQVSASLSTSSRFKLDILKNKARTSLTSSLENIFARVGQSRKEADEESPGHSPPGSPPAFPDDDPEAGLQFRRRAHTFSHPPVKKRISFEGVSDAAVFSCSNGEGRKRTLSGCSSDSLSLPPTPRRVSWRQKIFLRVASPVNKPSASMQHTGLHSDARELLPLSPRALDSALDPLGRLLPPAGDPLSKERPKKTAADYRALWKTAIHQQILLLRMEKENQRLEGVPKSRRGEVWLLLSHQHRLHHRLPQRQQAPDTPYHDLLKQLTAQQHAILVDLGRTFPTHQYFSAQLGAGQLSLYNLLKAYSLLDTEVGYCQGISFLAGVLLLHMSEEQAFDMLKFLMYDLGIRRQFKPDMVSLQIQMYQLSRLLHDYHRDLYQHLEEHEISPSLYAAPWFLTLFASQFPLGFVSRIFDFVFAQGTEVIFKVALCLLSSHEGEIVECDSFESIVDYLKTTLPTLTQTQMEQTIAKVMEMDISKQLHAYEVEYHVLQDELLDAGPLPDDSDRLDRLEKTNTQLKKQNMDLLEKLQAARQKIQTLETSVDNFLSRESKMKHMIRSLEQERAAYQRTIERMRSCLPPDALTDVEMTQIKTGPNGKAKSAAKKP</sequence>
<dbReference type="SMART" id="SM00164">
    <property type="entry name" value="TBC"/>
    <property type="match status" value="1"/>
</dbReference>
<dbReference type="AlphaFoldDB" id="A0AAQ6AGB9"/>
<keyword evidence="7" id="KW-1185">Reference proteome</keyword>
<dbReference type="Gene3D" id="1.10.10.2750">
    <property type="match status" value="1"/>
</dbReference>
<dbReference type="Gene3D" id="1.10.8.270">
    <property type="entry name" value="putative rabgap domain of human tbc1 domain family member 14 like domains"/>
    <property type="match status" value="1"/>
</dbReference>
<evidence type="ECO:0000256" key="3">
    <source>
        <dbReference type="SAM" id="Coils"/>
    </source>
</evidence>
<dbReference type="SMART" id="SM00462">
    <property type="entry name" value="PTB"/>
    <property type="match status" value="2"/>
</dbReference>
<evidence type="ECO:0000313" key="6">
    <source>
        <dbReference type="Ensembl" id="ENSAOCP00000076177.1"/>
    </source>
</evidence>
<name>A0AAQ6AGB9_AMPOC</name>
<organism evidence="6 7">
    <name type="scientific">Amphiprion ocellaris</name>
    <name type="common">Clown anemonefish</name>
    <dbReference type="NCBI Taxonomy" id="80972"/>
    <lineage>
        <taxon>Eukaryota</taxon>
        <taxon>Metazoa</taxon>
        <taxon>Chordata</taxon>
        <taxon>Craniata</taxon>
        <taxon>Vertebrata</taxon>
        <taxon>Euteleostomi</taxon>
        <taxon>Actinopterygii</taxon>
        <taxon>Neopterygii</taxon>
        <taxon>Teleostei</taxon>
        <taxon>Neoteleostei</taxon>
        <taxon>Acanthomorphata</taxon>
        <taxon>Ovalentaria</taxon>
        <taxon>Pomacentridae</taxon>
        <taxon>Amphiprion</taxon>
    </lineage>
</organism>
<keyword evidence="3" id="KW-0175">Coiled coil</keyword>
<dbReference type="CDD" id="cd01269">
    <property type="entry name" value="PTB_TBC1D1_like"/>
    <property type="match status" value="1"/>
</dbReference>
<feature type="region of interest" description="Disordered" evidence="4">
    <location>
        <begin position="517"/>
        <end position="546"/>
    </location>
</feature>
<dbReference type="PANTHER" id="PTHR47219:SF14">
    <property type="entry name" value="TBC1 DOMAIN FAMILY MEMBER 4"/>
    <property type="match status" value="1"/>
</dbReference>
<accession>A0AAQ6AGB9</accession>
<dbReference type="GeneTree" id="ENSGT00940000158486"/>
<dbReference type="Gene3D" id="2.30.29.30">
    <property type="entry name" value="Pleckstrin-homology domain (PH domain)/Phosphotyrosine-binding domain (PTB)"/>
    <property type="match status" value="2"/>
</dbReference>
<dbReference type="CDD" id="cd00934">
    <property type="entry name" value="PTB"/>
    <property type="match status" value="1"/>
</dbReference>
<evidence type="ECO:0000259" key="5">
    <source>
        <dbReference type="PROSITE" id="PS50086"/>
    </source>
</evidence>
<keyword evidence="1" id="KW-0343">GTPase activation</keyword>
<dbReference type="FunFam" id="1.10.472.80:FF:000003">
    <property type="entry name" value="Putative TBC1 domain family member 1"/>
    <property type="match status" value="1"/>
</dbReference>
<dbReference type="InterPro" id="IPR035969">
    <property type="entry name" value="Rab-GAP_TBC_sf"/>
</dbReference>
<dbReference type="PANTHER" id="PTHR47219">
    <property type="entry name" value="RAB GTPASE-ACTIVATING PROTEIN 1-LIKE"/>
    <property type="match status" value="1"/>
</dbReference>
<reference evidence="6 7" key="1">
    <citation type="submission" date="2022-01" db="EMBL/GenBank/DDBJ databases">
        <title>A chromosome-scale genome assembly of the false clownfish, Amphiprion ocellaris.</title>
        <authorList>
            <person name="Ryu T."/>
        </authorList>
    </citation>
    <scope>NUCLEOTIDE SEQUENCE [LARGE SCALE GENOMIC DNA]</scope>
</reference>
<proteinExistence type="predicted"/>
<dbReference type="InterPro" id="IPR050302">
    <property type="entry name" value="Rab_GAP_TBC_domain"/>
</dbReference>
<dbReference type="GO" id="GO:0005737">
    <property type="term" value="C:cytoplasm"/>
    <property type="evidence" value="ECO:0007669"/>
    <property type="project" value="UniProtKB-ARBA"/>
</dbReference>
<feature type="compositionally biased region" description="Polar residues" evidence="4">
    <location>
        <begin position="590"/>
        <end position="599"/>
    </location>
</feature>
<dbReference type="Proteomes" id="UP001501940">
    <property type="component" value="Chromosome 11"/>
</dbReference>
<evidence type="ECO:0000313" key="7">
    <source>
        <dbReference type="Proteomes" id="UP001501940"/>
    </source>
</evidence>
<dbReference type="InterPro" id="IPR006020">
    <property type="entry name" value="PTB/PI_dom"/>
</dbReference>
<dbReference type="Pfam" id="PF00566">
    <property type="entry name" value="RabGAP-TBC"/>
    <property type="match status" value="1"/>
</dbReference>
<evidence type="ECO:0000256" key="1">
    <source>
        <dbReference type="ARBA" id="ARBA00022468"/>
    </source>
</evidence>
<dbReference type="Pfam" id="PF00640">
    <property type="entry name" value="PID"/>
    <property type="match status" value="1"/>
</dbReference>
<evidence type="ECO:0000256" key="2">
    <source>
        <dbReference type="ARBA" id="ARBA00022553"/>
    </source>
</evidence>
<dbReference type="Pfam" id="PF11830">
    <property type="entry name" value="DUF3350"/>
    <property type="match status" value="1"/>
</dbReference>
<gene>
    <name evidence="6" type="primary">TBC1D4</name>
</gene>
<dbReference type="InterPro" id="IPR000195">
    <property type="entry name" value="Rab-GAP-TBC_dom"/>
</dbReference>
<evidence type="ECO:0000256" key="4">
    <source>
        <dbReference type="SAM" id="MobiDB-lite"/>
    </source>
</evidence>
<feature type="region of interest" description="Disordered" evidence="4">
    <location>
        <begin position="270"/>
        <end position="294"/>
    </location>
</feature>
<keyword evidence="2" id="KW-0597">Phosphoprotein</keyword>
<dbReference type="Gene3D" id="1.10.472.80">
    <property type="entry name" value="Ypt/Rab-GAP domain of gyp1p, domain 3"/>
    <property type="match status" value="1"/>
</dbReference>
<protein>
    <recommendedName>
        <fullName evidence="5">Rab-GAP TBC domain-containing protein</fullName>
    </recommendedName>
</protein>